<evidence type="ECO:0000313" key="2">
    <source>
        <dbReference type="Proteomes" id="UP000317650"/>
    </source>
</evidence>
<accession>A0A4S8IEA7</accession>
<keyword evidence="2" id="KW-1185">Reference proteome</keyword>
<dbReference type="EMBL" id="PYDT01000010">
    <property type="protein sequence ID" value="THU46538.1"/>
    <property type="molecule type" value="Genomic_DNA"/>
</dbReference>
<protein>
    <submittedName>
        <fullName evidence="1">Uncharacterized protein</fullName>
    </submittedName>
</protein>
<dbReference type="Proteomes" id="UP000317650">
    <property type="component" value="Chromosome 9"/>
</dbReference>
<sequence>MTRTCHLLHGWERIVQCVRITRCCYLPLPQDVTGFILYVTWTLPAVLYAYKGQRGNGGGTLKCMGRLLELYDCLPPPFSPQRKRERGLQSRDADGMVSGGFGVGWGRRPHRRRSGGDAFVAAFSPSRTSCGLACCSSPTCPGTAAVICQKSNTDMLVI</sequence>
<organism evidence="1 2">
    <name type="scientific">Musa balbisiana</name>
    <name type="common">Banana</name>
    <dbReference type="NCBI Taxonomy" id="52838"/>
    <lineage>
        <taxon>Eukaryota</taxon>
        <taxon>Viridiplantae</taxon>
        <taxon>Streptophyta</taxon>
        <taxon>Embryophyta</taxon>
        <taxon>Tracheophyta</taxon>
        <taxon>Spermatophyta</taxon>
        <taxon>Magnoliopsida</taxon>
        <taxon>Liliopsida</taxon>
        <taxon>Zingiberales</taxon>
        <taxon>Musaceae</taxon>
        <taxon>Musa</taxon>
    </lineage>
</organism>
<dbReference type="AlphaFoldDB" id="A0A4S8IEA7"/>
<name>A0A4S8IEA7_MUSBA</name>
<evidence type="ECO:0000313" key="1">
    <source>
        <dbReference type="EMBL" id="THU46538.1"/>
    </source>
</evidence>
<proteinExistence type="predicted"/>
<reference evidence="1 2" key="1">
    <citation type="journal article" date="2019" name="Nat. Plants">
        <title>Genome sequencing of Musa balbisiana reveals subgenome evolution and function divergence in polyploid bananas.</title>
        <authorList>
            <person name="Yao X."/>
        </authorList>
    </citation>
    <scope>NUCLEOTIDE SEQUENCE [LARGE SCALE GENOMIC DNA]</scope>
    <source>
        <strain evidence="2">cv. DH-PKW</strain>
        <tissue evidence="1">Leaves</tissue>
    </source>
</reference>
<gene>
    <name evidence="1" type="ORF">C4D60_Mb09t05990</name>
</gene>
<comment type="caution">
    <text evidence="1">The sequence shown here is derived from an EMBL/GenBank/DDBJ whole genome shotgun (WGS) entry which is preliminary data.</text>
</comment>